<comment type="similarity">
    <text evidence="1">Belongs to the universal stress protein A family.</text>
</comment>
<dbReference type="Pfam" id="PF00582">
    <property type="entry name" value="Usp"/>
    <property type="match status" value="1"/>
</dbReference>
<feature type="domain" description="UspA" evidence="2">
    <location>
        <begin position="1"/>
        <end position="141"/>
    </location>
</feature>
<dbReference type="Gene3D" id="3.40.50.620">
    <property type="entry name" value="HUPs"/>
    <property type="match status" value="2"/>
</dbReference>
<dbReference type="InterPro" id="IPR014729">
    <property type="entry name" value="Rossmann-like_a/b/a_fold"/>
</dbReference>
<keyword evidence="4" id="KW-1185">Reference proteome</keyword>
<dbReference type="Proteomes" id="UP000051643">
    <property type="component" value="Unassembled WGS sequence"/>
</dbReference>
<dbReference type="InterPro" id="IPR006016">
    <property type="entry name" value="UspA"/>
</dbReference>
<dbReference type="OrthoDB" id="9788959at2"/>
<dbReference type="PANTHER" id="PTHR46268">
    <property type="entry name" value="STRESS RESPONSE PROTEIN NHAX"/>
    <property type="match status" value="1"/>
</dbReference>
<evidence type="ECO:0000313" key="4">
    <source>
        <dbReference type="Proteomes" id="UP000051643"/>
    </source>
</evidence>
<organism evidence="3 4">
    <name type="scientific">Salegentibacter mishustinae</name>
    <dbReference type="NCBI Taxonomy" id="270918"/>
    <lineage>
        <taxon>Bacteria</taxon>
        <taxon>Pseudomonadati</taxon>
        <taxon>Bacteroidota</taxon>
        <taxon>Flavobacteriia</taxon>
        <taxon>Flavobacteriales</taxon>
        <taxon>Flavobacteriaceae</taxon>
        <taxon>Salegentibacter</taxon>
    </lineage>
</organism>
<comment type="caution">
    <text evidence="3">The sequence shown here is derived from an EMBL/GenBank/DDBJ whole genome shotgun (WGS) entry which is preliminary data.</text>
</comment>
<protein>
    <recommendedName>
        <fullName evidence="2">UspA domain-containing protein</fullName>
    </recommendedName>
</protein>
<gene>
    <name evidence="3" type="ORF">APR42_04570</name>
</gene>
<sequence length="277" mass="31975">MKNILIPTDFSVNAWKATVYAFSLFQNDLCNFYFLNACKPEFYTPDVNGHSLSQAKAENKILMEKLLKEVSIINKNPNHRFKSLIVGSWLNDAIIEIQKDIIFDLIVMGTQGENEPDDKIFGTNSMNVIETVDHMPVLLIPDQSVHVPEVKMEMVLATRFDKSFSIAEINFLIDMTKKFKASIRILYIQDTEDLSEEQENKKEELHEHFEKISHSFHTLTNIEVTKGIHSFIQSRNSDILVLNHKKRGFFRNLFSKSLLKELGKKPQIPIIFMPADL</sequence>
<accession>A0A0Q9Z8D5</accession>
<evidence type="ECO:0000256" key="1">
    <source>
        <dbReference type="ARBA" id="ARBA00008791"/>
    </source>
</evidence>
<evidence type="ECO:0000313" key="3">
    <source>
        <dbReference type="EMBL" id="KRG29212.1"/>
    </source>
</evidence>
<proteinExistence type="inferred from homology"/>
<dbReference type="STRING" id="270918.APR42_04570"/>
<dbReference type="AlphaFoldDB" id="A0A0Q9Z8D5"/>
<reference evidence="3" key="1">
    <citation type="submission" date="2015-10" db="EMBL/GenBank/DDBJ databases">
        <title>Draft genome sequence of Salegentibacter mishustinae KCTC 12263.</title>
        <authorList>
            <person name="Lin W."/>
            <person name="Zheng Q."/>
        </authorList>
    </citation>
    <scope>NUCLEOTIDE SEQUENCE [LARGE SCALE GENOMIC DNA]</scope>
    <source>
        <strain evidence="3">KCTC 12263</strain>
    </source>
</reference>
<dbReference type="CDD" id="cd00293">
    <property type="entry name" value="USP-like"/>
    <property type="match status" value="1"/>
</dbReference>
<name>A0A0Q9Z8D5_9FLAO</name>
<dbReference type="RefSeq" id="WP_057481682.1">
    <property type="nucleotide sequence ID" value="NZ_BMWR01000003.1"/>
</dbReference>
<dbReference type="PANTHER" id="PTHR46268:SF6">
    <property type="entry name" value="UNIVERSAL STRESS PROTEIN UP12"/>
    <property type="match status" value="1"/>
</dbReference>
<dbReference type="EMBL" id="LKTP01000012">
    <property type="protein sequence ID" value="KRG29212.1"/>
    <property type="molecule type" value="Genomic_DNA"/>
</dbReference>
<dbReference type="SUPFAM" id="SSF52402">
    <property type="entry name" value="Adenine nucleotide alpha hydrolases-like"/>
    <property type="match status" value="2"/>
</dbReference>
<evidence type="ECO:0000259" key="2">
    <source>
        <dbReference type="Pfam" id="PF00582"/>
    </source>
</evidence>